<evidence type="ECO:0000256" key="6">
    <source>
        <dbReference type="ARBA" id="ARBA00022833"/>
    </source>
</evidence>
<dbReference type="SUPFAM" id="SSF53187">
    <property type="entry name" value="Zn-dependent exopeptidases"/>
    <property type="match status" value="1"/>
</dbReference>
<evidence type="ECO:0000256" key="5">
    <source>
        <dbReference type="ARBA" id="ARBA00022801"/>
    </source>
</evidence>
<protein>
    <recommendedName>
        <fullName evidence="7">Peptidase M28 domain-containing protein</fullName>
    </recommendedName>
</protein>
<evidence type="ECO:0000259" key="7">
    <source>
        <dbReference type="Pfam" id="PF04389"/>
    </source>
</evidence>
<organism evidence="8">
    <name type="scientific">marine metagenome</name>
    <dbReference type="NCBI Taxonomy" id="408172"/>
    <lineage>
        <taxon>unclassified sequences</taxon>
        <taxon>metagenomes</taxon>
        <taxon>ecological metagenomes</taxon>
    </lineage>
</organism>
<dbReference type="Gene3D" id="3.40.630.10">
    <property type="entry name" value="Zn peptidases"/>
    <property type="match status" value="1"/>
</dbReference>
<dbReference type="InterPro" id="IPR045175">
    <property type="entry name" value="M28_fam"/>
</dbReference>
<keyword evidence="2" id="KW-0645">Protease</keyword>
<dbReference type="GO" id="GO:0004177">
    <property type="term" value="F:aminopeptidase activity"/>
    <property type="evidence" value="ECO:0007669"/>
    <property type="project" value="UniProtKB-KW"/>
</dbReference>
<sequence>MQSPRPSASRSSLALATLLLLPAFAGCLESDEPTQSSLAASISMAPGELIGGIFQPVEFTASQPLSLLVPYPVRDSVSGLVQNGTVLDFAAAWDSQQVEMLAPPGHTKATFLVAERGRDAWPLRATNESWSEWMDRGGPAEGITSGVGAMRVTGDGELPALVAAKLNATGVEALQLPVSRPMRDGSTIEQGGNHSTGLVDGYSVYEWLEFVTDEQNGYNERWGPFVLPPARDPAYERALTFLESEFDAMGLDGQIHRYELSSSPYAVNVCGYKTGTVYPNEWLVLGAHLDIAEPGSPPGGGTHIGAHDNTAGVAMALAAADALAQFDSRRTLAVCFWSNEENGYDGADRWIDNIPPGVNITNYLNIDSAGVNYPGEYTLVVDVIPDSDDQLNEQWEMISLAEWIGSSFYDIAQPLRNGRELYYTEGYAAMKDHEHTHPETISVHESQRGRSDYVRFADRLGVVSMDFGAITGGYDCYHAPCDTLDEMVDWMETANATGQQNLVASLDMIAWWFTGLFWYLDERPVYD</sequence>
<dbReference type="GO" id="GO:0046872">
    <property type="term" value="F:metal ion binding"/>
    <property type="evidence" value="ECO:0007669"/>
    <property type="project" value="UniProtKB-KW"/>
</dbReference>
<keyword evidence="5" id="KW-0378">Hydrolase</keyword>
<evidence type="ECO:0000256" key="3">
    <source>
        <dbReference type="ARBA" id="ARBA00022723"/>
    </source>
</evidence>
<proteinExistence type="predicted"/>
<keyword evidence="1" id="KW-0031">Aminopeptidase</keyword>
<feature type="non-terminal residue" evidence="8">
    <location>
        <position position="527"/>
    </location>
</feature>
<dbReference type="GO" id="GO:0008235">
    <property type="term" value="F:metalloexopeptidase activity"/>
    <property type="evidence" value="ECO:0007669"/>
    <property type="project" value="InterPro"/>
</dbReference>
<dbReference type="EMBL" id="UINC01019602">
    <property type="protein sequence ID" value="SVA83092.1"/>
    <property type="molecule type" value="Genomic_DNA"/>
</dbReference>
<evidence type="ECO:0000256" key="1">
    <source>
        <dbReference type="ARBA" id="ARBA00022438"/>
    </source>
</evidence>
<dbReference type="GO" id="GO:0006508">
    <property type="term" value="P:proteolysis"/>
    <property type="evidence" value="ECO:0007669"/>
    <property type="project" value="UniProtKB-KW"/>
</dbReference>
<keyword evidence="6" id="KW-0862">Zinc</keyword>
<reference evidence="8" key="1">
    <citation type="submission" date="2018-05" db="EMBL/GenBank/DDBJ databases">
        <authorList>
            <person name="Lanie J.A."/>
            <person name="Ng W.-L."/>
            <person name="Kazmierczak K.M."/>
            <person name="Andrzejewski T.M."/>
            <person name="Davidsen T.M."/>
            <person name="Wayne K.J."/>
            <person name="Tettelin H."/>
            <person name="Glass J.I."/>
            <person name="Rusch D."/>
            <person name="Podicherti R."/>
            <person name="Tsui H.-C.T."/>
            <person name="Winkler M.E."/>
        </authorList>
    </citation>
    <scope>NUCLEOTIDE SEQUENCE</scope>
</reference>
<dbReference type="PANTHER" id="PTHR12147:SF56">
    <property type="entry name" value="AMINOPEPTIDASE YDR415C-RELATED"/>
    <property type="match status" value="1"/>
</dbReference>
<accession>A0A381Z2F6</accession>
<dbReference type="AlphaFoldDB" id="A0A381Z2F6"/>
<dbReference type="PANTHER" id="PTHR12147">
    <property type="entry name" value="METALLOPEPTIDASE M28 FAMILY MEMBER"/>
    <property type="match status" value="1"/>
</dbReference>
<keyword evidence="3" id="KW-0479">Metal-binding</keyword>
<feature type="domain" description="Peptidase M28" evidence="7">
    <location>
        <begin position="274"/>
        <end position="494"/>
    </location>
</feature>
<dbReference type="Pfam" id="PF04389">
    <property type="entry name" value="Peptidase_M28"/>
    <property type="match status" value="1"/>
</dbReference>
<evidence type="ECO:0000313" key="8">
    <source>
        <dbReference type="EMBL" id="SVA83092.1"/>
    </source>
</evidence>
<dbReference type="InterPro" id="IPR007484">
    <property type="entry name" value="Peptidase_M28"/>
</dbReference>
<gene>
    <name evidence="8" type="ORF">METZ01_LOCUS135946</name>
</gene>
<feature type="non-terminal residue" evidence="8">
    <location>
        <position position="1"/>
    </location>
</feature>
<evidence type="ECO:0000256" key="4">
    <source>
        <dbReference type="ARBA" id="ARBA00022729"/>
    </source>
</evidence>
<name>A0A381Z2F6_9ZZZZ</name>
<evidence type="ECO:0000256" key="2">
    <source>
        <dbReference type="ARBA" id="ARBA00022670"/>
    </source>
</evidence>
<dbReference type="PROSITE" id="PS51257">
    <property type="entry name" value="PROKAR_LIPOPROTEIN"/>
    <property type="match status" value="1"/>
</dbReference>
<keyword evidence="4" id="KW-0732">Signal</keyword>